<evidence type="ECO:0000256" key="1">
    <source>
        <dbReference type="SAM" id="MobiDB-lite"/>
    </source>
</evidence>
<organism evidence="2 3">
    <name type="scientific">Methanoculleus chikugoensis</name>
    <dbReference type="NCBI Taxonomy" id="118126"/>
    <lineage>
        <taxon>Archaea</taxon>
        <taxon>Methanobacteriati</taxon>
        <taxon>Methanobacteriota</taxon>
        <taxon>Stenosarchaea group</taxon>
        <taxon>Methanomicrobia</taxon>
        <taxon>Methanomicrobiales</taxon>
        <taxon>Methanomicrobiaceae</taxon>
        <taxon>Methanoculleus</taxon>
    </lineage>
</organism>
<sequence length="293" mass="33187">MQNEVKRATGLLVIEAVNSNPNGDPDRESEPRQRPNGRGEISPVSFKRKLRDLLEDSDSPFFKSLPEKFKENPDHYRILESRGRDRREITQEMGDTKNFNQQSFLKSIFVKKYWDARVFGNTFLEEGSAKGFIKTGVAQFGVGVSISPIDIVRHTNTNKAGVQEGKNAGMAPLAFRIVQHGVYCMPFFINPNYAGKSGCTPDDIELLKLLIPKAYDLNRSAIRPDVRIRHAWYIEHKNALGSCPDYLLLEALTPTRIGNVSDPSNEWADYEDKTSLPENLKSRIDRVVDLMTL</sequence>
<accession>A0ABN5XQB3</accession>
<dbReference type="EMBL" id="AP019781">
    <property type="protein sequence ID" value="BBL69291.1"/>
    <property type="molecule type" value="Genomic_DNA"/>
</dbReference>
<evidence type="ECO:0000313" key="3">
    <source>
        <dbReference type="Proteomes" id="UP000824969"/>
    </source>
</evidence>
<dbReference type="Proteomes" id="UP000824969">
    <property type="component" value="Chromosome"/>
</dbReference>
<reference evidence="2 3" key="1">
    <citation type="submission" date="2019-06" db="EMBL/GenBank/DDBJ databases">
        <title>Complete genome sequence of Methanoculleus chikugoensis strain MG62.</title>
        <authorList>
            <person name="Asakawa S."/>
            <person name="Dianou D."/>
        </authorList>
    </citation>
    <scope>NUCLEOTIDE SEQUENCE [LARGE SCALE GENOMIC DNA]</scope>
    <source>
        <strain evidence="2 3">MG62</strain>
    </source>
</reference>
<proteinExistence type="predicted"/>
<keyword evidence="3" id="KW-1185">Reference proteome</keyword>
<name>A0ABN5XQB3_9EURY</name>
<evidence type="ECO:0000313" key="2">
    <source>
        <dbReference type="EMBL" id="BBL69291.1"/>
    </source>
</evidence>
<gene>
    <name evidence="2" type="primary">csd2</name>
    <name evidence="2" type="ORF">MchiMG62_24720</name>
</gene>
<feature type="region of interest" description="Disordered" evidence="1">
    <location>
        <begin position="15"/>
        <end position="45"/>
    </location>
</feature>
<dbReference type="Pfam" id="PF05107">
    <property type="entry name" value="Cas_Cas7"/>
    <property type="match status" value="1"/>
</dbReference>
<feature type="compositionally biased region" description="Basic and acidic residues" evidence="1">
    <location>
        <begin position="24"/>
        <end position="33"/>
    </location>
</feature>
<dbReference type="InterPro" id="IPR006482">
    <property type="entry name" value="Cas7_Csh2/Csh2"/>
</dbReference>
<dbReference type="GeneID" id="66132015"/>
<dbReference type="RefSeq" id="WP_221057263.1">
    <property type="nucleotide sequence ID" value="NZ_AP019781.1"/>
</dbReference>
<protein>
    <submittedName>
        <fullName evidence="2">Type I-C CRISPR-associated protein Cas7/Csd2</fullName>
    </submittedName>
</protein>